<reference evidence="2 4" key="2">
    <citation type="submission" date="2016-10" db="EMBL/GenBank/DDBJ databases">
        <authorList>
            <person name="Varghese N."/>
            <person name="Submissions S."/>
        </authorList>
    </citation>
    <scope>NUCLEOTIDE SEQUENCE [LARGE SCALE GENOMIC DNA]</scope>
    <source>
        <strain evidence="2 4">CBMB27</strain>
    </source>
</reference>
<organism evidence="2 4">
    <name type="scientific">Methylobacterium phyllosphaerae</name>
    <dbReference type="NCBI Taxonomy" id="418223"/>
    <lineage>
        <taxon>Bacteria</taxon>
        <taxon>Pseudomonadati</taxon>
        <taxon>Pseudomonadota</taxon>
        <taxon>Alphaproteobacteria</taxon>
        <taxon>Hyphomicrobiales</taxon>
        <taxon>Methylobacteriaceae</taxon>
        <taxon>Methylobacterium</taxon>
    </lineage>
</organism>
<evidence type="ECO:0000313" key="3">
    <source>
        <dbReference type="Proteomes" id="UP000185487"/>
    </source>
</evidence>
<protein>
    <submittedName>
        <fullName evidence="2">Uncharacterized protein</fullName>
    </submittedName>
</protein>
<reference evidence="1 3" key="1">
    <citation type="submission" date="2016-04" db="EMBL/GenBank/DDBJ databases">
        <title>Complete genome sequencing and analysis of CBMB27, Methylobacterium phyllosphaerae isolated from leaf tissues of rice (Oryza sativa L.).</title>
        <authorList>
            <person name="Lee Y."/>
            <person name="Hwangbo K."/>
            <person name="Chung H."/>
            <person name="Yoo J."/>
            <person name="Kim K.Y."/>
            <person name="Sa T.M."/>
            <person name="Um Y."/>
            <person name="Madhaiyan M."/>
        </authorList>
    </citation>
    <scope>NUCLEOTIDE SEQUENCE [LARGE SCALE GENOMIC DNA]</scope>
    <source>
        <strain evidence="1 3">CBMB27</strain>
    </source>
</reference>
<dbReference type="Proteomes" id="UP000185487">
    <property type="component" value="Chromosome"/>
</dbReference>
<gene>
    <name evidence="1" type="ORF">MCBMB27_01105</name>
    <name evidence="2" type="ORF">SAMN05192567_10454</name>
</gene>
<evidence type="ECO:0000313" key="2">
    <source>
        <dbReference type="EMBL" id="SFG48810.1"/>
    </source>
</evidence>
<sequence length="63" mass="6676">MPEPVRFRPCDRLSALGRKVEAAAGVSDPAVVAHPTDVPTDVPDWAACAAAAWRRPSQPSQPV</sequence>
<proteinExistence type="predicted"/>
<dbReference type="Proteomes" id="UP000199140">
    <property type="component" value="Unassembled WGS sequence"/>
</dbReference>
<evidence type="ECO:0000313" key="1">
    <source>
        <dbReference type="EMBL" id="APT30396.1"/>
    </source>
</evidence>
<dbReference type="EMBL" id="FOPK01000004">
    <property type="protein sequence ID" value="SFG48810.1"/>
    <property type="molecule type" value="Genomic_DNA"/>
</dbReference>
<dbReference type="KEGG" id="mphy:MCBMB27_01105"/>
<evidence type="ECO:0000313" key="4">
    <source>
        <dbReference type="Proteomes" id="UP000199140"/>
    </source>
</evidence>
<dbReference type="EMBL" id="CP015367">
    <property type="protein sequence ID" value="APT30396.1"/>
    <property type="molecule type" value="Genomic_DNA"/>
</dbReference>
<dbReference type="AlphaFoldDB" id="A0AAE8L5A9"/>
<keyword evidence="3" id="KW-1185">Reference proteome</keyword>
<name>A0AAE8L5A9_9HYPH</name>
<accession>A0AAE8L5A9</accession>